<dbReference type="PANTHER" id="PTHR30456">
    <property type="entry name" value="PYRIDOXINE 5'-PHOSPHATE SYNTHASE"/>
    <property type="match status" value="1"/>
</dbReference>
<comment type="function">
    <text evidence="4">Catalyzes the complicated ring closure reaction between the two acyclic compounds 1-deoxy-D-xylulose-5-phosphate (DXP) and 3-amino-2-oxopropyl phosphate (1-amino-acetone-3-phosphate or AAP) to form pyridoxine 5'-phosphate (PNP) and inorganic phosphate.</text>
</comment>
<dbReference type="InterPro" id="IPR036130">
    <property type="entry name" value="Pyridoxine-5'_phos_synth"/>
</dbReference>
<sequence length="240" mass="26028">MTTELSVNVDHVATLRQARGGGEPDPVEAAVQALDAGASGVTVHLREDRRHIQDDDVARLRALRRGILNLEMALTEEMVGIAVALRPDRATLVPERRQELTTEGGLDLNRDPARVREGCARLKQAGITVSLFLDPDPKTIHAAQGMGAVIVEIHTGAYANAWGTAAAERELARIRAAALELERLKIEPHAGHGLNVKNVGPLLKIYPFPEMSIGHSIIARAVFVGMAQAVREMMESLRRA</sequence>
<comment type="subcellular location">
    <subcellularLocation>
        <location evidence="4">Cytoplasm</location>
    </subcellularLocation>
</comment>
<dbReference type="NCBIfam" id="TIGR00559">
    <property type="entry name" value="pdxJ"/>
    <property type="match status" value="1"/>
</dbReference>
<gene>
    <name evidence="4" type="primary">pdxJ</name>
    <name evidence="6" type="ORF">E6K76_11785</name>
</gene>
<dbReference type="Gene3D" id="3.20.20.70">
    <property type="entry name" value="Aldolase class I"/>
    <property type="match status" value="1"/>
</dbReference>
<dbReference type="Proteomes" id="UP000316852">
    <property type="component" value="Unassembled WGS sequence"/>
</dbReference>
<dbReference type="GO" id="GO:0008615">
    <property type="term" value="P:pyridoxine biosynthetic process"/>
    <property type="evidence" value="ECO:0007669"/>
    <property type="project" value="UniProtKB-UniRule"/>
</dbReference>
<evidence type="ECO:0000256" key="3">
    <source>
        <dbReference type="ARBA" id="ARBA00023096"/>
    </source>
</evidence>
<comment type="subunit">
    <text evidence="4">Homooctamer; tetramer of dimers.</text>
</comment>
<dbReference type="Pfam" id="PF03740">
    <property type="entry name" value="PdxJ"/>
    <property type="match status" value="1"/>
</dbReference>
<dbReference type="GO" id="GO:0033856">
    <property type="term" value="F:pyridoxine 5'-phosphate synthase activity"/>
    <property type="evidence" value="ECO:0007669"/>
    <property type="project" value="UniProtKB-UniRule"/>
</dbReference>
<evidence type="ECO:0000313" key="7">
    <source>
        <dbReference type="Proteomes" id="UP000316852"/>
    </source>
</evidence>
<comment type="similarity">
    <text evidence="4">Belongs to the PNP synthase family.</text>
</comment>
<dbReference type="PANTHER" id="PTHR30456:SF0">
    <property type="entry name" value="PYRIDOXINE 5'-PHOSPHATE SYNTHASE"/>
    <property type="match status" value="1"/>
</dbReference>
<reference evidence="6 7" key="1">
    <citation type="journal article" date="2019" name="Nat. Microbiol.">
        <title>Mediterranean grassland soil C-N compound turnover is dependent on rainfall and depth, and is mediated by genomically divergent microorganisms.</title>
        <authorList>
            <person name="Diamond S."/>
            <person name="Andeer P.F."/>
            <person name="Li Z."/>
            <person name="Crits-Christoph A."/>
            <person name="Burstein D."/>
            <person name="Anantharaman K."/>
            <person name="Lane K.R."/>
            <person name="Thomas B.C."/>
            <person name="Pan C."/>
            <person name="Northen T.R."/>
            <person name="Banfield J.F."/>
        </authorList>
    </citation>
    <scope>NUCLEOTIDE SEQUENCE [LARGE SCALE GENOMIC DNA]</scope>
    <source>
        <strain evidence="6">WS_6</strain>
    </source>
</reference>
<keyword evidence="2 4" id="KW-0808">Transferase</keyword>
<feature type="active site" description="Proton acceptor" evidence="4">
    <location>
        <position position="71"/>
    </location>
</feature>
<keyword evidence="1 4" id="KW-0963">Cytoplasm</keyword>
<comment type="caution">
    <text evidence="6">The sequence shown here is derived from an EMBL/GenBank/DDBJ whole genome shotgun (WGS) entry which is preliminary data.</text>
</comment>
<feature type="binding site" evidence="4">
    <location>
        <position position="51"/>
    </location>
    <ligand>
        <name>1-deoxy-D-xylulose 5-phosphate</name>
        <dbReference type="ChEBI" id="CHEBI:57792"/>
    </ligand>
</feature>
<keyword evidence="3 4" id="KW-0664">Pyridoxine biosynthesis</keyword>
<evidence type="ECO:0000256" key="4">
    <source>
        <dbReference type="HAMAP-Rule" id="MF_00279"/>
    </source>
</evidence>
<feature type="binding site" evidence="4">
    <location>
        <position position="101"/>
    </location>
    <ligand>
        <name>1-deoxy-D-xylulose 5-phosphate</name>
        <dbReference type="ChEBI" id="CHEBI:57792"/>
    </ligand>
</feature>
<evidence type="ECO:0000256" key="5">
    <source>
        <dbReference type="NCBIfam" id="TIGR00559"/>
    </source>
</evidence>
<dbReference type="EMBL" id="VBOW01000071">
    <property type="protein sequence ID" value="TMQ56989.1"/>
    <property type="molecule type" value="Genomic_DNA"/>
</dbReference>
<dbReference type="CDD" id="cd00003">
    <property type="entry name" value="PNPsynthase"/>
    <property type="match status" value="1"/>
</dbReference>
<feature type="binding site" evidence="4">
    <location>
        <position position="193"/>
    </location>
    <ligand>
        <name>3-amino-2-oxopropyl phosphate</name>
        <dbReference type="ChEBI" id="CHEBI:57279"/>
    </ligand>
</feature>
<dbReference type="UniPathway" id="UPA00244">
    <property type="reaction ID" value="UER00313"/>
</dbReference>
<organism evidence="6 7">
    <name type="scientific">Eiseniibacteriota bacterium</name>
    <dbReference type="NCBI Taxonomy" id="2212470"/>
    <lineage>
        <taxon>Bacteria</taxon>
        <taxon>Candidatus Eiseniibacteriota</taxon>
    </lineage>
</organism>
<dbReference type="NCBIfam" id="NF003627">
    <property type="entry name" value="PRK05265.1-5"/>
    <property type="match status" value="1"/>
</dbReference>
<dbReference type="NCBIfam" id="NF003625">
    <property type="entry name" value="PRK05265.1-3"/>
    <property type="match status" value="1"/>
</dbReference>
<dbReference type="HAMAP" id="MF_00279">
    <property type="entry name" value="PdxJ"/>
    <property type="match status" value="1"/>
</dbReference>
<protein>
    <recommendedName>
        <fullName evidence="4 5">Pyridoxine 5'-phosphate synthase</fullName>
        <shortName evidence="4">PNP synthase</shortName>
        <ecNumber evidence="4 5">2.6.99.2</ecNumber>
    </recommendedName>
</protein>
<evidence type="ECO:0000313" key="6">
    <source>
        <dbReference type="EMBL" id="TMQ56989.1"/>
    </source>
</evidence>
<feature type="binding site" evidence="4">
    <location>
        <position position="8"/>
    </location>
    <ligand>
        <name>3-amino-2-oxopropyl phosphate</name>
        <dbReference type="ChEBI" id="CHEBI:57279"/>
    </ligand>
</feature>
<comment type="pathway">
    <text evidence="4">Cofactor biosynthesis; pyridoxine 5'-phosphate biosynthesis; pyridoxine 5'-phosphate from D-erythrose 4-phosphate: step 5/5.</text>
</comment>
<feature type="active site" description="Proton acceptor" evidence="4">
    <location>
        <position position="44"/>
    </location>
</feature>
<dbReference type="InterPro" id="IPR004569">
    <property type="entry name" value="PyrdxlP_synth_PdxJ"/>
</dbReference>
<feature type="binding site" evidence="4">
    <location>
        <position position="19"/>
    </location>
    <ligand>
        <name>3-amino-2-oxopropyl phosphate</name>
        <dbReference type="ChEBI" id="CHEBI:57279"/>
    </ligand>
</feature>
<name>A0A538T012_UNCEI</name>
<comment type="catalytic activity">
    <reaction evidence="4">
        <text>3-amino-2-oxopropyl phosphate + 1-deoxy-D-xylulose 5-phosphate = pyridoxine 5'-phosphate + phosphate + 2 H2O + H(+)</text>
        <dbReference type="Rhea" id="RHEA:15265"/>
        <dbReference type="ChEBI" id="CHEBI:15377"/>
        <dbReference type="ChEBI" id="CHEBI:15378"/>
        <dbReference type="ChEBI" id="CHEBI:43474"/>
        <dbReference type="ChEBI" id="CHEBI:57279"/>
        <dbReference type="ChEBI" id="CHEBI:57792"/>
        <dbReference type="ChEBI" id="CHEBI:58589"/>
        <dbReference type="EC" id="2.6.99.2"/>
    </reaction>
</comment>
<dbReference type="GO" id="GO:0005829">
    <property type="term" value="C:cytosol"/>
    <property type="evidence" value="ECO:0007669"/>
    <property type="project" value="TreeGrafter"/>
</dbReference>
<feature type="binding site" evidence="4">
    <location>
        <position position="46"/>
    </location>
    <ligand>
        <name>1-deoxy-D-xylulose 5-phosphate</name>
        <dbReference type="ChEBI" id="CHEBI:57792"/>
    </ligand>
</feature>
<accession>A0A538T012</accession>
<feature type="binding site" evidence="4">
    <location>
        <begin position="214"/>
        <end position="215"/>
    </location>
    <ligand>
        <name>3-amino-2-oxopropyl phosphate</name>
        <dbReference type="ChEBI" id="CHEBI:57279"/>
    </ligand>
</feature>
<evidence type="ECO:0000256" key="1">
    <source>
        <dbReference type="ARBA" id="ARBA00022490"/>
    </source>
</evidence>
<evidence type="ECO:0000256" key="2">
    <source>
        <dbReference type="ARBA" id="ARBA00022679"/>
    </source>
</evidence>
<feature type="site" description="Transition state stabilizer" evidence="4">
    <location>
        <position position="152"/>
    </location>
</feature>
<feature type="active site" description="Proton donor" evidence="4">
    <location>
        <position position="192"/>
    </location>
</feature>
<dbReference type="AlphaFoldDB" id="A0A538T012"/>
<proteinExistence type="inferred from homology"/>
<dbReference type="EC" id="2.6.99.2" evidence="4 5"/>
<dbReference type="SUPFAM" id="SSF63892">
    <property type="entry name" value="Pyridoxine 5'-phosphate synthase"/>
    <property type="match status" value="1"/>
</dbReference>
<dbReference type="InterPro" id="IPR013785">
    <property type="entry name" value="Aldolase_TIM"/>
</dbReference>
<feature type="binding site" evidence="4">
    <location>
        <begin position="10"/>
        <end position="11"/>
    </location>
    <ligand>
        <name>1-deoxy-D-xylulose 5-phosphate</name>
        <dbReference type="ChEBI" id="CHEBI:57792"/>
    </ligand>
</feature>